<feature type="domain" description="N-acetyltransferase" evidence="1">
    <location>
        <begin position="7"/>
        <end position="179"/>
    </location>
</feature>
<proteinExistence type="predicted"/>
<dbReference type="KEGG" id="pfy:PFICI_03281"/>
<evidence type="ECO:0000313" key="2">
    <source>
        <dbReference type="EMBL" id="ETS85256.1"/>
    </source>
</evidence>
<dbReference type="CDD" id="cd04301">
    <property type="entry name" value="NAT_SF"/>
    <property type="match status" value="1"/>
</dbReference>
<gene>
    <name evidence="2" type="ORF">PFICI_03281</name>
</gene>
<dbReference type="eggNOG" id="ENOG502SNR0">
    <property type="taxonomic scope" value="Eukaryota"/>
</dbReference>
<dbReference type="InterPro" id="IPR016181">
    <property type="entry name" value="Acyl_CoA_acyltransferase"/>
</dbReference>
<protein>
    <recommendedName>
        <fullName evidence="1">N-acetyltransferase domain-containing protein</fullName>
    </recommendedName>
</protein>
<organism evidence="2 3">
    <name type="scientific">Pestalotiopsis fici (strain W106-1 / CGMCC3.15140)</name>
    <dbReference type="NCBI Taxonomy" id="1229662"/>
    <lineage>
        <taxon>Eukaryota</taxon>
        <taxon>Fungi</taxon>
        <taxon>Dikarya</taxon>
        <taxon>Ascomycota</taxon>
        <taxon>Pezizomycotina</taxon>
        <taxon>Sordariomycetes</taxon>
        <taxon>Xylariomycetidae</taxon>
        <taxon>Amphisphaeriales</taxon>
        <taxon>Sporocadaceae</taxon>
        <taxon>Pestalotiopsis</taxon>
    </lineage>
</organism>
<dbReference type="EMBL" id="KI912110">
    <property type="protein sequence ID" value="ETS85256.1"/>
    <property type="molecule type" value="Genomic_DNA"/>
</dbReference>
<sequence>MSTDRNIQFRIATLEDAPRLQQLIQTAFRAEDSRPQWTADMSLGASFTVNVQNVINQINKPEGGILVAVDGNDGAIIASIEVTRRGDFGRLSMIAVEQRFQQAGLGRRVLARAEDYCRQTWGVDKFSLDALSTRERLIEWYERQGYCKTGELTPFPVREIDGRPVGDDLCFVQMEKTPA</sequence>
<dbReference type="InterPro" id="IPR000182">
    <property type="entry name" value="GNAT_dom"/>
</dbReference>
<dbReference type="Proteomes" id="UP000030651">
    <property type="component" value="Unassembled WGS sequence"/>
</dbReference>
<dbReference type="SUPFAM" id="SSF55729">
    <property type="entry name" value="Acyl-CoA N-acyltransferases (Nat)"/>
    <property type="match status" value="1"/>
</dbReference>
<dbReference type="OrthoDB" id="5689at2759"/>
<dbReference type="PANTHER" id="PTHR43617:SF9">
    <property type="entry name" value="GNAT FAMILY ACETYLTRANSFERASE"/>
    <property type="match status" value="1"/>
</dbReference>
<dbReference type="Pfam" id="PF00583">
    <property type="entry name" value="Acetyltransf_1"/>
    <property type="match status" value="1"/>
</dbReference>
<dbReference type="OMA" id="AYAEDYC"/>
<dbReference type="PANTHER" id="PTHR43617">
    <property type="entry name" value="L-AMINO ACID N-ACETYLTRANSFERASE"/>
    <property type="match status" value="1"/>
</dbReference>
<evidence type="ECO:0000313" key="3">
    <source>
        <dbReference type="Proteomes" id="UP000030651"/>
    </source>
</evidence>
<dbReference type="InterPro" id="IPR050276">
    <property type="entry name" value="MshD_Acetyltransferase"/>
</dbReference>
<dbReference type="InParanoid" id="W3XJ82"/>
<dbReference type="Gene3D" id="3.40.630.30">
    <property type="match status" value="1"/>
</dbReference>
<dbReference type="STRING" id="1229662.W3XJ82"/>
<keyword evidence="3" id="KW-1185">Reference proteome</keyword>
<dbReference type="RefSeq" id="XP_007830053.1">
    <property type="nucleotide sequence ID" value="XM_007831862.1"/>
</dbReference>
<dbReference type="HOGENOM" id="CLU_098389_0_1_1"/>
<dbReference type="AlphaFoldDB" id="W3XJ82"/>
<dbReference type="PROSITE" id="PS51186">
    <property type="entry name" value="GNAT"/>
    <property type="match status" value="1"/>
</dbReference>
<dbReference type="GeneID" id="19268294"/>
<accession>W3XJ82</accession>
<name>W3XJ82_PESFW</name>
<reference evidence="3" key="1">
    <citation type="journal article" date="2015" name="BMC Genomics">
        <title>Genomic and transcriptomic analysis of the endophytic fungus Pestalotiopsis fici reveals its lifestyle and high potential for synthesis of natural products.</title>
        <authorList>
            <person name="Wang X."/>
            <person name="Zhang X."/>
            <person name="Liu L."/>
            <person name="Xiang M."/>
            <person name="Wang W."/>
            <person name="Sun X."/>
            <person name="Che Y."/>
            <person name="Guo L."/>
            <person name="Liu G."/>
            <person name="Guo L."/>
            <person name="Wang C."/>
            <person name="Yin W.B."/>
            <person name="Stadler M."/>
            <person name="Zhang X."/>
            <person name="Liu X."/>
        </authorList>
    </citation>
    <scope>NUCLEOTIDE SEQUENCE [LARGE SCALE GENOMIC DNA]</scope>
    <source>
        <strain evidence="3">W106-1 / CGMCC3.15140</strain>
    </source>
</reference>
<dbReference type="GO" id="GO:0016747">
    <property type="term" value="F:acyltransferase activity, transferring groups other than amino-acyl groups"/>
    <property type="evidence" value="ECO:0007669"/>
    <property type="project" value="InterPro"/>
</dbReference>
<evidence type="ECO:0000259" key="1">
    <source>
        <dbReference type="PROSITE" id="PS51186"/>
    </source>
</evidence>